<name>A0A0S3KEE6_9ENTE</name>
<keyword evidence="1" id="KW-0472">Membrane</keyword>
<sequence>MNANKKKLTGDDFFYFSLTLNSSAIDLKSMKFFLWVAVCQIIVVPVYVISYGQEVLPQTGPLLLTYLFLSFISLFSLLNLLLFKTKVYEPMAYFMAGLLFLGIAFLLIIVGYTEFFMNHNDMEVFNTLNLSIIEHEKIILINRLILIPPISFILSSCFHLYAIKTGKTSRNHKKAKKYEQNSRNFSKILPLFFPLILMFVFLNNTLNIIQGNLMILLFTLSSVILSVFAPSLIVISYMKKKFPTIYWEKNMREEGKINI</sequence>
<evidence type="ECO:0000313" key="5">
    <source>
        <dbReference type="Proteomes" id="UP000183039"/>
    </source>
</evidence>
<protein>
    <submittedName>
        <fullName evidence="3">Uncharacterized protein</fullName>
    </submittedName>
</protein>
<evidence type="ECO:0000313" key="4">
    <source>
        <dbReference type="Proteomes" id="UP000065511"/>
    </source>
</evidence>
<reference evidence="3 5" key="1">
    <citation type="submission" date="2014-12" db="EMBL/GenBank/DDBJ databases">
        <title>Draft genome sequences of 29 type strains of Enterococci.</title>
        <authorList>
            <person name="Zhong Z."/>
            <person name="Sun Z."/>
            <person name="Liu W."/>
            <person name="Zhang W."/>
            <person name="Zhang H."/>
        </authorList>
    </citation>
    <scope>NUCLEOTIDE SEQUENCE [LARGE SCALE GENOMIC DNA]</scope>
    <source>
        <strain evidence="3 5">DSM 22801</strain>
    </source>
</reference>
<feature type="transmembrane region" description="Helical" evidence="1">
    <location>
        <begin position="32"/>
        <end position="51"/>
    </location>
</feature>
<evidence type="ECO:0000313" key="3">
    <source>
        <dbReference type="EMBL" id="OJG88194.1"/>
    </source>
</evidence>
<evidence type="ECO:0000313" key="2">
    <source>
        <dbReference type="EMBL" id="ALS02409.1"/>
    </source>
</evidence>
<dbReference type="KEGG" id="ess:ATZ33_13740"/>
<gene>
    <name evidence="2" type="ORF">ATZ33_13740</name>
    <name evidence="3" type="ORF">RV15_GL001853</name>
</gene>
<feature type="transmembrane region" description="Helical" evidence="1">
    <location>
        <begin position="144"/>
        <end position="163"/>
    </location>
</feature>
<keyword evidence="1" id="KW-0812">Transmembrane</keyword>
<dbReference type="RefSeq" id="WP_071878840.1">
    <property type="nucleotide sequence ID" value="NZ_JXLC01000026.1"/>
</dbReference>
<proteinExistence type="predicted"/>
<dbReference type="AlphaFoldDB" id="A0A0S3KEE6"/>
<feature type="transmembrane region" description="Helical" evidence="1">
    <location>
        <begin position="184"/>
        <end position="202"/>
    </location>
</feature>
<keyword evidence="1" id="KW-1133">Transmembrane helix</keyword>
<feature type="transmembrane region" description="Helical" evidence="1">
    <location>
        <begin position="63"/>
        <end position="83"/>
    </location>
</feature>
<dbReference type="Proteomes" id="UP000183039">
    <property type="component" value="Unassembled WGS sequence"/>
</dbReference>
<dbReference type="Proteomes" id="UP000065511">
    <property type="component" value="Chromosome"/>
</dbReference>
<dbReference type="EMBL" id="JXLC01000026">
    <property type="protein sequence ID" value="OJG88194.1"/>
    <property type="molecule type" value="Genomic_DNA"/>
</dbReference>
<evidence type="ECO:0000256" key="1">
    <source>
        <dbReference type="SAM" id="Phobius"/>
    </source>
</evidence>
<reference evidence="2 4" key="2">
    <citation type="submission" date="2015-12" db="EMBL/GenBank/DDBJ databases">
        <authorList>
            <person name="Lauer A."/>
            <person name="Humrighouse B."/>
            <person name="Loparev V."/>
            <person name="Shewmaker P.L."/>
            <person name="Whitney A.M."/>
            <person name="McLaughlin R.W."/>
        </authorList>
    </citation>
    <scope>NUCLEOTIDE SEQUENCE [LARGE SCALE GENOMIC DNA]</scope>
    <source>
        <strain evidence="2 4">LMG 23085</strain>
    </source>
</reference>
<accession>A0A0S3KEE6</accession>
<organism evidence="3 5">
    <name type="scientific">Enterococcus silesiacus</name>
    <dbReference type="NCBI Taxonomy" id="332949"/>
    <lineage>
        <taxon>Bacteria</taxon>
        <taxon>Bacillati</taxon>
        <taxon>Bacillota</taxon>
        <taxon>Bacilli</taxon>
        <taxon>Lactobacillales</taxon>
        <taxon>Enterococcaceae</taxon>
        <taxon>Enterococcus</taxon>
    </lineage>
</organism>
<dbReference type="EMBL" id="CP013614">
    <property type="protein sequence ID" value="ALS02409.1"/>
    <property type="molecule type" value="Genomic_DNA"/>
</dbReference>
<feature type="transmembrane region" description="Helical" evidence="1">
    <location>
        <begin position="92"/>
        <end position="112"/>
    </location>
</feature>
<keyword evidence="4" id="KW-1185">Reference proteome</keyword>
<feature type="transmembrane region" description="Helical" evidence="1">
    <location>
        <begin position="214"/>
        <end position="235"/>
    </location>
</feature>